<evidence type="ECO:0000256" key="5">
    <source>
        <dbReference type="SAM" id="Phobius"/>
    </source>
</evidence>
<evidence type="ECO:0000256" key="3">
    <source>
        <dbReference type="ARBA" id="ARBA00022989"/>
    </source>
</evidence>
<dbReference type="Proteomes" id="UP000285310">
    <property type="component" value="Unassembled WGS sequence"/>
</dbReference>
<keyword evidence="4 5" id="KW-0472">Membrane</keyword>
<comment type="subcellular location">
    <subcellularLocation>
        <location evidence="1">Endomembrane system</location>
        <topology evidence="1">Multi-pass membrane protein</topology>
    </subcellularLocation>
</comment>
<evidence type="ECO:0000259" key="6">
    <source>
        <dbReference type="Pfam" id="PF02656"/>
    </source>
</evidence>
<evidence type="ECO:0000256" key="2">
    <source>
        <dbReference type="ARBA" id="ARBA00022692"/>
    </source>
</evidence>
<reference evidence="7 8" key="1">
    <citation type="submission" date="2013-10" db="EMBL/GenBank/DDBJ databases">
        <title>Salinisphaera japonica YTM-1 Genome Sequencing.</title>
        <authorList>
            <person name="Lai Q."/>
            <person name="Li C."/>
            <person name="Shao Z."/>
        </authorList>
    </citation>
    <scope>NUCLEOTIDE SEQUENCE [LARGE SCALE GENOMIC DNA]</scope>
    <source>
        <strain evidence="7 8">YTM-1</strain>
    </source>
</reference>
<organism evidence="7 8">
    <name type="scientific">Salinisphaera japonica YTM-1</name>
    <dbReference type="NCBI Taxonomy" id="1209778"/>
    <lineage>
        <taxon>Bacteria</taxon>
        <taxon>Pseudomonadati</taxon>
        <taxon>Pseudomonadota</taxon>
        <taxon>Gammaproteobacteria</taxon>
        <taxon>Salinisphaerales</taxon>
        <taxon>Salinisphaeraceae</taxon>
        <taxon>Salinisphaera</taxon>
    </lineage>
</organism>
<keyword evidence="8" id="KW-1185">Reference proteome</keyword>
<feature type="domain" description="DUF202" evidence="6">
    <location>
        <begin position="12"/>
        <end position="73"/>
    </location>
</feature>
<evidence type="ECO:0000313" key="7">
    <source>
        <dbReference type="EMBL" id="ROO31968.1"/>
    </source>
</evidence>
<evidence type="ECO:0000256" key="4">
    <source>
        <dbReference type="ARBA" id="ARBA00023136"/>
    </source>
</evidence>
<name>A0A423Q131_9GAMM</name>
<feature type="transmembrane region" description="Helical" evidence="5">
    <location>
        <begin position="87"/>
        <end position="109"/>
    </location>
</feature>
<dbReference type="GO" id="GO:0012505">
    <property type="term" value="C:endomembrane system"/>
    <property type="evidence" value="ECO:0007669"/>
    <property type="project" value="UniProtKB-SubCell"/>
</dbReference>
<dbReference type="Pfam" id="PF02656">
    <property type="entry name" value="DUF202"/>
    <property type="match status" value="1"/>
</dbReference>
<feature type="transmembrane region" description="Helical" evidence="5">
    <location>
        <begin position="46"/>
        <end position="66"/>
    </location>
</feature>
<dbReference type="InParanoid" id="A0A423Q131"/>
<dbReference type="InterPro" id="IPR003807">
    <property type="entry name" value="DUF202"/>
</dbReference>
<dbReference type="EMBL" id="AYKG01000003">
    <property type="protein sequence ID" value="ROO31968.1"/>
    <property type="molecule type" value="Genomic_DNA"/>
</dbReference>
<keyword evidence="2 5" id="KW-0812">Transmembrane</keyword>
<dbReference type="AlphaFoldDB" id="A0A423Q131"/>
<protein>
    <submittedName>
        <fullName evidence="7">Membrane protein</fullName>
    </submittedName>
</protein>
<keyword evidence="3 5" id="KW-1133">Transmembrane helix</keyword>
<proteinExistence type="predicted"/>
<accession>A0A423Q131</accession>
<comment type="caution">
    <text evidence="7">The sequence shown here is derived from an EMBL/GenBank/DDBJ whole genome shotgun (WGS) entry which is preliminary data.</text>
</comment>
<sequence>MSAANQSPSEAGLQAERTDLAWSRTALSCAVNGALFALQHHLQGPVWVEASAIGLAAMLWLMTWLMSTRRRRVLDRRPLPEPLAAPATITLLSLGTASLGVLTLVLVWIE</sequence>
<dbReference type="RefSeq" id="WP_123657010.1">
    <property type="nucleotide sequence ID" value="NZ_AYKG01000003.1"/>
</dbReference>
<gene>
    <name evidence="7" type="ORF">SAJA_02160</name>
</gene>
<dbReference type="OrthoDB" id="3701077at2"/>
<evidence type="ECO:0000313" key="8">
    <source>
        <dbReference type="Proteomes" id="UP000285310"/>
    </source>
</evidence>
<evidence type="ECO:0000256" key="1">
    <source>
        <dbReference type="ARBA" id="ARBA00004127"/>
    </source>
</evidence>